<dbReference type="SMART" id="SM00871">
    <property type="entry name" value="AraC_E_bind"/>
    <property type="match status" value="1"/>
</dbReference>
<feature type="domain" description="HTH araC/xylS-type" evidence="4">
    <location>
        <begin position="14"/>
        <end position="113"/>
    </location>
</feature>
<proteinExistence type="predicted"/>
<name>A0A6M8EYS2_9BACT</name>
<accession>A0A6M8EYS2</accession>
<dbReference type="InterPro" id="IPR020449">
    <property type="entry name" value="Tscrpt_reg_AraC-type_HTH"/>
</dbReference>
<keyword evidence="1" id="KW-0805">Transcription regulation</keyword>
<dbReference type="InterPro" id="IPR018060">
    <property type="entry name" value="HTH_AraC"/>
</dbReference>
<dbReference type="GO" id="GO:0043565">
    <property type="term" value="F:sequence-specific DNA binding"/>
    <property type="evidence" value="ECO:0007669"/>
    <property type="project" value="InterPro"/>
</dbReference>
<organism evidence="5 6">
    <name type="scientific">Arcobacter acticola</name>
    <dbReference type="NCBI Taxonomy" id="1849015"/>
    <lineage>
        <taxon>Bacteria</taxon>
        <taxon>Pseudomonadati</taxon>
        <taxon>Campylobacterota</taxon>
        <taxon>Epsilonproteobacteria</taxon>
        <taxon>Campylobacterales</taxon>
        <taxon>Arcobacteraceae</taxon>
        <taxon>Arcobacter</taxon>
    </lineage>
</organism>
<dbReference type="InterPro" id="IPR050908">
    <property type="entry name" value="SmbC-like"/>
</dbReference>
<dbReference type="Proteomes" id="UP000503483">
    <property type="component" value="Chromosome"/>
</dbReference>
<dbReference type="GO" id="GO:0003700">
    <property type="term" value="F:DNA-binding transcription factor activity"/>
    <property type="evidence" value="ECO:0007669"/>
    <property type="project" value="InterPro"/>
</dbReference>
<dbReference type="Gene3D" id="3.20.80.10">
    <property type="entry name" value="Regulatory factor, effector binding domain"/>
    <property type="match status" value="1"/>
</dbReference>
<dbReference type="SUPFAM" id="SSF46689">
    <property type="entry name" value="Homeodomain-like"/>
    <property type="match status" value="2"/>
</dbReference>
<dbReference type="EMBL" id="CP042652">
    <property type="protein sequence ID" value="QKE29697.1"/>
    <property type="molecule type" value="Genomic_DNA"/>
</dbReference>
<evidence type="ECO:0000259" key="4">
    <source>
        <dbReference type="PROSITE" id="PS01124"/>
    </source>
</evidence>
<dbReference type="Gene3D" id="1.10.10.60">
    <property type="entry name" value="Homeodomain-like"/>
    <property type="match status" value="1"/>
</dbReference>
<gene>
    <name evidence="5" type="ORF">AACT_2624</name>
</gene>
<dbReference type="Pfam" id="PF12833">
    <property type="entry name" value="HTH_18"/>
    <property type="match status" value="1"/>
</dbReference>
<reference evidence="5 6" key="1">
    <citation type="submission" date="2019-08" db="EMBL/GenBank/DDBJ databases">
        <title>Complete genome sequence of Arcobacter acticola.</title>
        <authorList>
            <person name="Miller W."/>
        </authorList>
    </citation>
    <scope>NUCLEOTIDE SEQUENCE [LARGE SCALE GENOMIC DNA]</scope>
    <source>
        <strain evidence="5 6">KCTC 52212</strain>
    </source>
</reference>
<dbReference type="AlphaFoldDB" id="A0A6M8EYS2"/>
<keyword evidence="6" id="KW-1185">Reference proteome</keyword>
<sequence length="296" mass="35050">MKKNTYEKRTKIANDAMNYIYKYIDTDINIDDLSIELNISKFHLHRIFKDEFGKNIYESIKSIRLQKASNLLITNKYSTITDIANMTGYSSQTSFLRAFKERFIMTPKMWKSGGYKEYSNKIVEKILNPNNLIDKNIDFSKIEPSIVKMPELKAYYIRHQGYDISIKKTWQKLQTWIYTNDLKDYKQMALHHDNPIITPLEECQYIAMIVLENENGSLENLSLPTLNIPKGIYAKFSLRGKYGDVIKLIQWVYHTWLIESGYETTTNPSYTIYYKNHFLSSDEEFILDYYLPIKYV</sequence>
<evidence type="ECO:0000256" key="2">
    <source>
        <dbReference type="ARBA" id="ARBA00023125"/>
    </source>
</evidence>
<dbReference type="InterPro" id="IPR010499">
    <property type="entry name" value="AraC_E-bd"/>
</dbReference>
<evidence type="ECO:0000313" key="5">
    <source>
        <dbReference type="EMBL" id="QKE29697.1"/>
    </source>
</evidence>
<dbReference type="SUPFAM" id="SSF55136">
    <property type="entry name" value="Probable bacterial effector-binding domain"/>
    <property type="match status" value="1"/>
</dbReference>
<dbReference type="PANTHER" id="PTHR40055:SF1">
    <property type="entry name" value="TRANSCRIPTIONAL REGULATOR YGIV-RELATED"/>
    <property type="match status" value="1"/>
</dbReference>
<dbReference type="Pfam" id="PF06445">
    <property type="entry name" value="GyrI-like"/>
    <property type="match status" value="1"/>
</dbReference>
<keyword evidence="2" id="KW-0238">DNA-binding</keyword>
<dbReference type="RefSeq" id="WP_172127679.1">
    <property type="nucleotide sequence ID" value="NZ_CP042652.1"/>
</dbReference>
<protein>
    <submittedName>
        <fullName evidence="5">Transcriptional regulator, AraC family (GyrI domain)</fullName>
    </submittedName>
</protein>
<dbReference type="PANTHER" id="PTHR40055">
    <property type="entry name" value="TRANSCRIPTIONAL REGULATOR YGIV-RELATED"/>
    <property type="match status" value="1"/>
</dbReference>
<evidence type="ECO:0000313" key="6">
    <source>
        <dbReference type="Proteomes" id="UP000503483"/>
    </source>
</evidence>
<dbReference type="PRINTS" id="PR00032">
    <property type="entry name" value="HTHARAC"/>
</dbReference>
<dbReference type="PROSITE" id="PS01124">
    <property type="entry name" value="HTH_ARAC_FAMILY_2"/>
    <property type="match status" value="1"/>
</dbReference>
<keyword evidence="3" id="KW-0804">Transcription</keyword>
<dbReference type="KEGG" id="paco:AACT_2624"/>
<dbReference type="SMART" id="SM00342">
    <property type="entry name" value="HTH_ARAC"/>
    <property type="match status" value="1"/>
</dbReference>
<evidence type="ECO:0000256" key="1">
    <source>
        <dbReference type="ARBA" id="ARBA00023015"/>
    </source>
</evidence>
<dbReference type="InterPro" id="IPR009057">
    <property type="entry name" value="Homeodomain-like_sf"/>
</dbReference>
<dbReference type="InterPro" id="IPR029442">
    <property type="entry name" value="GyrI-like"/>
</dbReference>
<evidence type="ECO:0000256" key="3">
    <source>
        <dbReference type="ARBA" id="ARBA00023163"/>
    </source>
</evidence>
<dbReference type="InterPro" id="IPR011256">
    <property type="entry name" value="Reg_factor_effector_dom_sf"/>
</dbReference>